<sequence>MQDKFAIIYASLSGNTEKMAQHIAKGIRQSGAEVDLKMVEDSSAIQLSEYTGFILGTYTWGDGELPYEFMDFCDEMDEINLNGSKTAIFGSGCHSYETYCGAVDVLENKLSECGAKLLQESLRVDNDPTAEDEVLCQQFGKCFAEAFIKVL</sequence>
<evidence type="ECO:0000256" key="3">
    <source>
        <dbReference type="ARBA" id="ARBA00005267"/>
    </source>
</evidence>
<dbReference type="RefSeq" id="WP_068655311.1">
    <property type="nucleotide sequence ID" value="NZ_CP017770.1"/>
</dbReference>
<comment type="similarity">
    <text evidence="3 8">Belongs to the flavodoxin family.</text>
</comment>
<evidence type="ECO:0000256" key="1">
    <source>
        <dbReference type="ARBA" id="ARBA00001917"/>
    </source>
</evidence>
<evidence type="ECO:0000313" key="11">
    <source>
        <dbReference type="Proteomes" id="UP000077134"/>
    </source>
</evidence>
<evidence type="ECO:0000256" key="5">
    <source>
        <dbReference type="ARBA" id="ARBA00022630"/>
    </source>
</evidence>
<evidence type="ECO:0000256" key="2">
    <source>
        <dbReference type="ARBA" id="ARBA00003297"/>
    </source>
</evidence>
<keyword evidence="7 8" id="KW-0249">Electron transport</keyword>
<dbReference type="NCBIfam" id="TIGR01753">
    <property type="entry name" value="flav_short"/>
    <property type="match status" value="1"/>
</dbReference>
<dbReference type="PANTHER" id="PTHR42809">
    <property type="entry name" value="FLAVODOXIN 2"/>
    <property type="match status" value="1"/>
</dbReference>
<dbReference type="STRING" id="1763538.LPB68_21015"/>
<dbReference type="InterPro" id="IPR050619">
    <property type="entry name" value="Flavodoxin"/>
</dbReference>
<feature type="domain" description="Flavodoxin-like" evidence="9">
    <location>
        <begin position="5"/>
        <end position="144"/>
    </location>
</feature>
<dbReference type="NCBIfam" id="NF005216">
    <property type="entry name" value="PRK06703.1"/>
    <property type="match status" value="1"/>
</dbReference>
<evidence type="ECO:0000313" key="10">
    <source>
        <dbReference type="EMBL" id="OAB76526.1"/>
    </source>
</evidence>
<keyword evidence="5 8" id="KW-0285">Flavoprotein</keyword>
<dbReference type="Proteomes" id="UP000077134">
    <property type="component" value="Unassembled WGS sequence"/>
</dbReference>
<proteinExistence type="inferred from homology"/>
<protein>
    <recommendedName>
        <fullName evidence="8">Flavodoxin</fullName>
    </recommendedName>
</protein>
<dbReference type="PROSITE" id="PS50902">
    <property type="entry name" value="FLAVODOXIN_LIKE"/>
    <property type="match status" value="1"/>
</dbReference>
<dbReference type="OrthoDB" id="9790745at2"/>
<dbReference type="AlphaFoldDB" id="A0A167FG60"/>
<dbReference type="GO" id="GO:0016651">
    <property type="term" value="F:oxidoreductase activity, acting on NAD(P)H"/>
    <property type="evidence" value="ECO:0007669"/>
    <property type="project" value="UniProtKB-ARBA"/>
</dbReference>
<keyword evidence="4 8" id="KW-0813">Transport</keyword>
<comment type="cofactor">
    <cofactor evidence="1 8">
        <name>FMN</name>
        <dbReference type="ChEBI" id="CHEBI:58210"/>
    </cofactor>
</comment>
<reference evidence="10 11" key="1">
    <citation type="submission" date="2016-02" db="EMBL/GenBank/DDBJ databases">
        <title>Paenibacillus sp. LPB0068, isolated from Crassostrea gigas.</title>
        <authorList>
            <person name="Shin S.-K."/>
            <person name="Yi H."/>
        </authorList>
    </citation>
    <scope>NUCLEOTIDE SEQUENCE [LARGE SCALE GENOMIC DNA]</scope>
    <source>
        <strain evidence="10 11">LPB0068</strain>
    </source>
</reference>
<dbReference type="PROSITE" id="PS00201">
    <property type="entry name" value="FLAVODOXIN"/>
    <property type="match status" value="1"/>
</dbReference>
<name>A0A167FG60_9BACL</name>
<evidence type="ECO:0000256" key="4">
    <source>
        <dbReference type="ARBA" id="ARBA00022448"/>
    </source>
</evidence>
<dbReference type="InterPro" id="IPR001226">
    <property type="entry name" value="Flavodoxin_CS"/>
</dbReference>
<dbReference type="EMBL" id="LSFN01000005">
    <property type="protein sequence ID" value="OAB76526.1"/>
    <property type="molecule type" value="Genomic_DNA"/>
</dbReference>
<evidence type="ECO:0000256" key="8">
    <source>
        <dbReference type="RuleBase" id="RU367037"/>
    </source>
</evidence>
<dbReference type="SUPFAM" id="SSF52218">
    <property type="entry name" value="Flavoproteins"/>
    <property type="match status" value="1"/>
</dbReference>
<keyword evidence="11" id="KW-1185">Reference proteome</keyword>
<dbReference type="InterPro" id="IPR010087">
    <property type="entry name" value="Flav_short"/>
</dbReference>
<dbReference type="KEGG" id="pcx:LPB68_21015"/>
<dbReference type="GO" id="GO:0010181">
    <property type="term" value="F:FMN binding"/>
    <property type="evidence" value="ECO:0007669"/>
    <property type="project" value="UniProtKB-UniRule"/>
</dbReference>
<dbReference type="InterPro" id="IPR008254">
    <property type="entry name" value="Flavodoxin/NO_synth"/>
</dbReference>
<dbReference type="Gene3D" id="3.40.50.360">
    <property type="match status" value="1"/>
</dbReference>
<organism evidence="10 11">
    <name type="scientific">Paenibacillus crassostreae</name>
    <dbReference type="NCBI Taxonomy" id="1763538"/>
    <lineage>
        <taxon>Bacteria</taxon>
        <taxon>Bacillati</taxon>
        <taxon>Bacillota</taxon>
        <taxon>Bacilli</taxon>
        <taxon>Bacillales</taxon>
        <taxon>Paenibacillaceae</taxon>
        <taxon>Paenibacillus</taxon>
    </lineage>
</organism>
<comment type="caution">
    <text evidence="10">The sequence shown here is derived from an EMBL/GenBank/DDBJ whole genome shotgun (WGS) entry which is preliminary data.</text>
</comment>
<gene>
    <name evidence="10" type="ORF">PNBC_03725</name>
</gene>
<evidence type="ECO:0000256" key="6">
    <source>
        <dbReference type="ARBA" id="ARBA00022643"/>
    </source>
</evidence>
<dbReference type="PRINTS" id="PR00369">
    <property type="entry name" value="FLAVODOXIN"/>
</dbReference>
<dbReference type="PANTHER" id="PTHR42809:SF1">
    <property type="entry name" value="FLAVODOXIN 1"/>
    <property type="match status" value="1"/>
</dbReference>
<evidence type="ECO:0000256" key="7">
    <source>
        <dbReference type="ARBA" id="ARBA00022982"/>
    </source>
</evidence>
<dbReference type="GO" id="GO:0009055">
    <property type="term" value="F:electron transfer activity"/>
    <property type="evidence" value="ECO:0007669"/>
    <property type="project" value="UniProtKB-UniRule"/>
</dbReference>
<comment type="function">
    <text evidence="2 8">Low-potential electron donor to a number of redox enzymes.</text>
</comment>
<dbReference type="InterPro" id="IPR001094">
    <property type="entry name" value="Flavdoxin-like"/>
</dbReference>
<dbReference type="Pfam" id="PF00258">
    <property type="entry name" value="Flavodoxin_1"/>
    <property type="match status" value="1"/>
</dbReference>
<dbReference type="NCBIfam" id="NF005246">
    <property type="entry name" value="PRK06756.1"/>
    <property type="match status" value="1"/>
</dbReference>
<keyword evidence="6 8" id="KW-0288">FMN</keyword>
<evidence type="ECO:0000259" key="9">
    <source>
        <dbReference type="PROSITE" id="PS50902"/>
    </source>
</evidence>
<dbReference type="InterPro" id="IPR029039">
    <property type="entry name" value="Flavoprotein-like_sf"/>
</dbReference>
<accession>A0A167FG60</accession>